<accession>A0A5B7JTM4</accession>
<feature type="compositionally biased region" description="Acidic residues" evidence="1">
    <location>
        <begin position="100"/>
        <end position="116"/>
    </location>
</feature>
<dbReference type="AlphaFoldDB" id="A0A5B7JTM4"/>
<evidence type="ECO:0000313" key="2">
    <source>
        <dbReference type="EMBL" id="MPD01342.1"/>
    </source>
</evidence>
<proteinExistence type="predicted"/>
<sequence length="165" mass="17305">MGGSKVGGSSHIQESTQEEARPRPPGRGGMTECGGSGWGGIVGVRVMGVHLNHVIRYNPGLCGRVGGGGGMPGRGRRHLRLGRRGRRAGYCVAAGLTERFEEEEEEEEEDDGEEEVGPSSPSSLPVRPESSSSPHRRAHSSTARESTHAALGSSSSGPHSDRARA</sequence>
<evidence type="ECO:0000313" key="3">
    <source>
        <dbReference type="Proteomes" id="UP000324222"/>
    </source>
</evidence>
<comment type="caution">
    <text evidence="2">The sequence shown here is derived from an EMBL/GenBank/DDBJ whole genome shotgun (WGS) entry which is preliminary data.</text>
</comment>
<feature type="compositionally biased region" description="Basic residues" evidence="1">
    <location>
        <begin position="74"/>
        <end position="87"/>
    </location>
</feature>
<name>A0A5B7JTM4_PORTR</name>
<organism evidence="2 3">
    <name type="scientific">Portunus trituberculatus</name>
    <name type="common">Swimming crab</name>
    <name type="synonym">Neptunus trituberculatus</name>
    <dbReference type="NCBI Taxonomy" id="210409"/>
    <lineage>
        <taxon>Eukaryota</taxon>
        <taxon>Metazoa</taxon>
        <taxon>Ecdysozoa</taxon>
        <taxon>Arthropoda</taxon>
        <taxon>Crustacea</taxon>
        <taxon>Multicrustacea</taxon>
        <taxon>Malacostraca</taxon>
        <taxon>Eumalacostraca</taxon>
        <taxon>Eucarida</taxon>
        <taxon>Decapoda</taxon>
        <taxon>Pleocyemata</taxon>
        <taxon>Brachyura</taxon>
        <taxon>Eubrachyura</taxon>
        <taxon>Portunoidea</taxon>
        <taxon>Portunidae</taxon>
        <taxon>Portuninae</taxon>
        <taxon>Portunus</taxon>
    </lineage>
</organism>
<dbReference type="Proteomes" id="UP000324222">
    <property type="component" value="Unassembled WGS sequence"/>
</dbReference>
<feature type="region of interest" description="Disordered" evidence="1">
    <location>
        <begin position="63"/>
        <end position="165"/>
    </location>
</feature>
<keyword evidence="3" id="KW-1185">Reference proteome</keyword>
<feature type="compositionally biased region" description="Gly residues" evidence="1">
    <location>
        <begin position="63"/>
        <end position="73"/>
    </location>
</feature>
<evidence type="ECO:0000256" key="1">
    <source>
        <dbReference type="SAM" id="MobiDB-lite"/>
    </source>
</evidence>
<reference evidence="2 3" key="1">
    <citation type="submission" date="2019-05" db="EMBL/GenBank/DDBJ databases">
        <title>Another draft genome of Portunus trituberculatus and its Hox gene families provides insights of decapod evolution.</title>
        <authorList>
            <person name="Jeong J.-H."/>
            <person name="Song I."/>
            <person name="Kim S."/>
            <person name="Choi T."/>
            <person name="Kim D."/>
            <person name="Ryu S."/>
            <person name="Kim W."/>
        </authorList>
    </citation>
    <scope>NUCLEOTIDE SEQUENCE [LARGE SCALE GENOMIC DNA]</scope>
    <source>
        <tissue evidence="2">Muscle</tissue>
    </source>
</reference>
<feature type="compositionally biased region" description="Gly residues" evidence="1">
    <location>
        <begin position="26"/>
        <end position="36"/>
    </location>
</feature>
<dbReference type="EMBL" id="VSRR010126724">
    <property type="protein sequence ID" value="MPD01342.1"/>
    <property type="molecule type" value="Genomic_DNA"/>
</dbReference>
<feature type="compositionally biased region" description="Low complexity" evidence="1">
    <location>
        <begin position="117"/>
        <end position="133"/>
    </location>
</feature>
<gene>
    <name evidence="2" type="ORF">E2C01_096863</name>
</gene>
<protein>
    <submittedName>
        <fullName evidence="2">Uncharacterized protein</fullName>
    </submittedName>
</protein>
<feature type="region of interest" description="Disordered" evidence="1">
    <location>
        <begin position="1"/>
        <end position="36"/>
    </location>
</feature>